<feature type="compositionally biased region" description="Pro residues" evidence="1">
    <location>
        <begin position="33"/>
        <end position="47"/>
    </location>
</feature>
<keyword evidence="2" id="KW-0472">Membrane</keyword>
<keyword evidence="3" id="KW-0732">Signal</keyword>
<evidence type="ECO:0000256" key="2">
    <source>
        <dbReference type="SAM" id="Phobius"/>
    </source>
</evidence>
<keyword evidence="2" id="KW-1133">Transmembrane helix</keyword>
<feature type="signal peptide" evidence="3">
    <location>
        <begin position="1"/>
        <end position="31"/>
    </location>
</feature>
<keyword evidence="2" id="KW-0812">Transmembrane</keyword>
<feature type="transmembrane region" description="Helical" evidence="2">
    <location>
        <begin position="129"/>
        <end position="148"/>
    </location>
</feature>
<keyword evidence="5" id="KW-1185">Reference proteome</keyword>
<organism evidence="4 5">
    <name type="scientific">Herpetosiphon gulosus</name>
    <dbReference type="NCBI Taxonomy" id="1973496"/>
    <lineage>
        <taxon>Bacteria</taxon>
        <taxon>Bacillati</taxon>
        <taxon>Chloroflexota</taxon>
        <taxon>Chloroflexia</taxon>
        <taxon>Herpetosiphonales</taxon>
        <taxon>Herpetosiphonaceae</taxon>
        <taxon>Herpetosiphon</taxon>
    </lineage>
</organism>
<feature type="chain" id="PRO_5047439600" description="LPXTG cell wall anchor domain-containing protein" evidence="3">
    <location>
        <begin position="32"/>
        <end position="152"/>
    </location>
</feature>
<comment type="caution">
    <text evidence="4">The sequence shown here is derived from an EMBL/GenBank/DDBJ whole genome shotgun (WGS) entry which is preliminary data.</text>
</comment>
<feature type="region of interest" description="Disordered" evidence="1">
    <location>
        <begin position="29"/>
        <end position="66"/>
    </location>
</feature>
<proteinExistence type="predicted"/>
<dbReference type="Proteomes" id="UP001428290">
    <property type="component" value="Unassembled WGS sequence"/>
</dbReference>
<reference evidence="4 5" key="1">
    <citation type="submission" date="2024-02" db="EMBL/GenBank/DDBJ databases">
        <title>Herpetosiphon gulosus NBRC 112829.</title>
        <authorList>
            <person name="Ichikawa N."/>
            <person name="Katano-Makiyama Y."/>
            <person name="Hidaka K."/>
        </authorList>
    </citation>
    <scope>NUCLEOTIDE SEQUENCE [LARGE SCALE GENOMIC DNA]</scope>
    <source>
        <strain evidence="4 5">NBRC 112829</strain>
    </source>
</reference>
<evidence type="ECO:0000256" key="3">
    <source>
        <dbReference type="SAM" id="SignalP"/>
    </source>
</evidence>
<evidence type="ECO:0000313" key="4">
    <source>
        <dbReference type="EMBL" id="GAA5527003.1"/>
    </source>
</evidence>
<sequence>MFRRFSGLFAAALLGVLSLVLLQPAAASSLAQPPRPTLTPTPLPTETPLPTATRAPVTSVPGATAEPTAIAPTAEATATVAPTATALPTATPIPATATPVPPVTLPDTGVVKPVPVALPVTSSPQSSNVWLWLGVSLVVLGLAGRFGLKLMR</sequence>
<evidence type="ECO:0008006" key="6">
    <source>
        <dbReference type="Google" id="ProtNLM"/>
    </source>
</evidence>
<dbReference type="EMBL" id="BAABRU010000002">
    <property type="protein sequence ID" value="GAA5527003.1"/>
    <property type="molecule type" value="Genomic_DNA"/>
</dbReference>
<name>A0ABP9WXK3_9CHLR</name>
<protein>
    <recommendedName>
        <fullName evidence="6">LPXTG cell wall anchor domain-containing protein</fullName>
    </recommendedName>
</protein>
<gene>
    <name evidence="4" type="ORF">Hgul01_00785</name>
</gene>
<evidence type="ECO:0000313" key="5">
    <source>
        <dbReference type="Proteomes" id="UP001428290"/>
    </source>
</evidence>
<evidence type="ECO:0000256" key="1">
    <source>
        <dbReference type="SAM" id="MobiDB-lite"/>
    </source>
</evidence>
<accession>A0ABP9WXK3</accession>
<dbReference type="RefSeq" id="WP_345720634.1">
    <property type="nucleotide sequence ID" value="NZ_BAABRU010000002.1"/>
</dbReference>